<keyword evidence="6" id="KW-0010">Activator</keyword>
<dbReference type="Gene3D" id="3.30.70.940">
    <property type="entry name" value="NusG, N-terminal domain"/>
    <property type="match status" value="1"/>
</dbReference>
<keyword evidence="3" id="KW-0678">Repressor</keyword>
<evidence type="ECO:0000256" key="10">
    <source>
        <dbReference type="PIRNR" id="PIRNR036945"/>
    </source>
</evidence>
<dbReference type="FunFam" id="2.30.30.30:FF:000028">
    <property type="entry name" value="Transcription elongation factor SPT5"/>
    <property type="match status" value="1"/>
</dbReference>
<feature type="domain" description="KOW" evidence="13">
    <location>
        <begin position="678"/>
        <end position="709"/>
    </location>
</feature>
<organism evidence="14 15">
    <name type="scientific">Artemisia annua</name>
    <name type="common">Sweet wormwood</name>
    <dbReference type="NCBI Taxonomy" id="35608"/>
    <lineage>
        <taxon>Eukaryota</taxon>
        <taxon>Viridiplantae</taxon>
        <taxon>Streptophyta</taxon>
        <taxon>Embryophyta</taxon>
        <taxon>Tracheophyta</taxon>
        <taxon>Spermatophyta</taxon>
        <taxon>Magnoliopsida</taxon>
        <taxon>eudicotyledons</taxon>
        <taxon>Gunneridae</taxon>
        <taxon>Pentapetalae</taxon>
        <taxon>asterids</taxon>
        <taxon>campanulids</taxon>
        <taxon>Asterales</taxon>
        <taxon>Asteraceae</taxon>
        <taxon>Asteroideae</taxon>
        <taxon>Anthemideae</taxon>
        <taxon>Artemisiinae</taxon>
        <taxon>Artemisia</taxon>
    </lineage>
</organism>
<feature type="domain" description="KOW" evidence="13">
    <location>
        <begin position="167"/>
        <end position="194"/>
    </location>
</feature>
<feature type="domain" description="KOW" evidence="13">
    <location>
        <begin position="790"/>
        <end position="817"/>
    </location>
</feature>
<feature type="domain" description="KOW" evidence="13">
    <location>
        <begin position="495"/>
        <end position="526"/>
    </location>
</feature>
<evidence type="ECO:0000256" key="1">
    <source>
        <dbReference type="ARBA" id="ARBA00004123"/>
    </source>
</evidence>
<evidence type="ECO:0000313" key="14">
    <source>
        <dbReference type="EMBL" id="PWA49944.1"/>
    </source>
</evidence>
<dbReference type="InterPro" id="IPR005824">
    <property type="entry name" value="KOW"/>
</dbReference>
<protein>
    <recommendedName>
        <fullName evidence="10">Transcription elongation factor SPT5</fullName>
    </recommendedName>
</protein>
<dbReference type="InterPro" id="IPR006645">
    <property type="entry name" value="NGN-like_dom"/>
</dbReference>
<evidence type="ECO:0000256" key="11">
    <source>
        <dbReference type="SAM" id="MobiDB-lite"/>
    </source>
</evidence>
<dbReference type="Pfam" id="PF23291">
    <property type="entry name" value="KOW4_SPT5"/>
    <property type="match status" value="2"/>
</dbReference>
<dbReference type="PIRSF" id="PIRSF036945">
    <property type="entry name" value="Spt5"/>
    <property type="match status" value="1"/>
</dbReference>
<evidence type="ECO:0000259" key="13">
    <source>
        <dbReference type="SMART" id="SM00739"/>
    </source>
</evidence>
<feature type="region of interest" description="Disordered" evidence="11">
    <location>
        <begin position="1"/>
        <end position="45"/>
    </location>
</feature>
<dbReference type="Pfam" id="PF23042">
    <property type="entry name" value="KOW1_SPT5"/>
    <property type="match status" value="1"/>
</dbReference>
<dbReference type="FunFam" id="2.30.30.30:FF:000027">
    <property type="entry name" value="Transcription elongation factor SPT5"/>
    <property type="match status" value="1"/>
</dbReference>
<evidence type="ECO:0000313" key="15">
    <source>
        <dbReference type="Proteomes" id="UP000245207"/>
    </source>
</evidence>
<dbReference type="InterPro" id="IPR005100">
    <property type="entry name" value="NGN-domain"/>
</dbReference>
<dbReference type="AlphaFoldDB" id="A0A2U1LLS8"/>
<dbReference type="InterPro" id="IPR041975">
    <property type="entry name" value="KOW_Spt5_2"/>
</dbReference>
<keyword evidence="15" id="KW-1185">Reference proteome</keyword>
<dbReference type="GO" id="GO:0005840">
    <property type="term" value="C:ribosome"/>
    <property type="evidence" value="ECO:0007669"/>
    <property type="project" value="InterPro"/>
</dbReference>
<comment type="function">
    <text evidence="9">May regulate transcription elongation by RNA polymerase II. May enhance transcriptional pausing at sites proximal to the promoter, which may in turn facilitate the assembly of an elongation competent RNA polymerase II complex.</text>
</comment>
<dbReference type="InterPro" id="IPR005825">
    <property type="entry name" value="Ribosomal_uL24_CS"/>
</dbReference>
<reference evidence="14 15" key="1">
    <citation type="journal article" date="2018" name="Mol. Plant">
        <title>The genome of Artemisia annua provides insight into the evolution of Asteraceae family and artemisinin biosynthesis.</title>
        <authorList>
            <person name="Shen Q."/>
            <person name="Zhang L."/>
            <person name="Liao Z."/>
            <person name="Wang S."/>
            <person name="Yan T."/>
            <person name="Shi P."/>
            <person name="Liu M."/>
            <person name="Fu X."/>
            <person name="Pan Q."/>
            <person name="Wang Y."/>
            <person name="Lv Z."/>
            <person name="Lu X."/>
            <person name="Zhang F."/>
            <person name="Jiang W."/>
            <person name="Ma Y."/>
            <person name="Chen M."/>
            <person name="Hao X."/>
            <person name="Li L."/>
            <person name="Tang Y."/>
            <person name="Lv G."/>
            <person name="Zhou Y."/>
            <person name="Sun X."/>
            <person name="Brodelius P.E."/>
            <person name="Rose J.K.C."/>
            <person name="Tang K."/>
        </authorList>
    </citation>
    <scope>NUCLEOTIDE SEQUENCE [LARGE SCALE GENOMIC DNA]</scope>
    <source>
        <strain evidence="15">cv. Huhao1</strain>
        <tissue evidence="14">Leaf</tissue>
    </source>
</reference>
<dbReference type="InterPro" id="IPR041973">
    <property type="entry name" value="KOW_Spt5_1"/>
</dbReference>
<dbReference type="GO" id="GO:0003729">
    <property type="term" value="F:mRNA binding"/>
    <property type="evidence" value="ECO:0007669"/>
    <property type="project" value="TreeGrafter"/>
</dbReference>
<dbReference type="CDD" id="cd06084">
    <property type="entry name" value="KOW_Spt5_4"/>
    <property type="match status" value="2"/>
</dbReference>
<dbReference type="InterPro" id="IPR036735">
    <property type="entry name" value="NGN_dom_sf"/>
</dbReference>
<dbReference type="InterPro" id="IPR014722">
    <property type="entry name" value="Rib_uL2_dom2"/>
</dbReference>
<evidence type="ECO:0000256" key="3">
    <source>
        <dbReference type="ARBA" id="ARBA00022491"/>
    </source>
</evidence>
<dbReference type="SUPFAM" id="SSF50104">
    <property type="entry name" value="Translation proteins SH3-like domain"/>
    <property type="match status" value="1"/>
</dbReference>
<dbReference type="Gene3D" id="2.30.30.30">
    <property type="match status" value="5"/>
</dbReference>
<dbReference type="InterPro" id="IPR039385">
    <property type="entry name" value="NGN_Euk"/>
</dbReference>
<accession>A0A2U1LLS8</accession>
<dbReference type="PROSITE" id="PS01108">
    <property type="entry name" value="RIBOSOMAL_L24"/>
    <property type="match status" value="1"/>
</dbReference>
<dbReference type="InterPro" id="IPR008991">
    <property type="entry name" value="Translation_prot_SH3-like_sf"/>
</dbReference>
<dbReference type="CDD" id="cd06085">
    <property type="entry name" value="KOW_Spt5_5"/>
    <property type="match status" value="2"/>
</dbReference>
<feature type="region of interest" description="Disordered" evidence="11">
    <location>
        <begin position="578"/>
        <end position="607"/>
    </location>
</feature>
<dbReference type="CDD" id="cd06083">
    <property type="entry name" value="KOW_Spt5_3"/>
    <property type="match status" value="1"/>
</dbReference>
<dbReference type="SMART" id="SM00739">
    <property type="entry name" value="KOW"/>
    <property type="match status" value="7"/>
</dbReference>
<keyword evidence="5" id="KW-0805">Transcription regulation</keyword>
<dbReference type="FunFam" id="3.30.70.940:FF:000007">
    <property type="entry name" value="Transcription elongation factor SPT5"/>
    <property type="match status" value="1"/>
</dbReference>
<dbReference type="InterPro" id="IPR039659">
    <property type="entry name" value="SPT5"/>
</dbReference>
<dbReference type="GO" id="GO:0003735">
    <property type="term" value="F:structural constituent of ribosome"/>
    <property type="evidence" value="ECO:0007669"/>
    <property type="project" value="InterPro"/>
</dbReference>
<dbReference type="Proteomes" id="UP000245207">
    <property type="component" value="Unassembled WGS sequence"/>
</dbReference>
<gene>
    <name evidence="14" type="ORF">CTI12_AA475180</name>
</gene>
<feature type="domain" description="KOW" evidence="13">
    <location>
        <begin position="607"/>
        <end position="634"/>
    </location>
</feature>
<keyword evidence="7 10" id="KW-0804">Transcription</keyword>
<name>A0A2U1LLS8_ARTAN</name>
<dbReference type="InterPro" id="IPR017071">
    <property type="entry name" value="TF_Spt5_eukaryote"/>
</dbReference>
<dbReference type="Pfam" id="PF23037">
    <property type="entry name" value="KOWx_SPT5"/>
    <property type="match status" value="1"/>
</dbReference>
<evidence type="ECO:0000256" key="5">
    <source>
        <dbReference type="ARBA" id="ARBA00023015"/>
    </source>
</evidence>
<dbReference type="Pfam" id="PF23284">
    <property type="entry name" value="KOW2_Spt5"/>
    <property type="match status" value="1"/>
</dbReference>
<dbReference type="InterPro" id="IPR057936">
    <property type="entry name" value="KOWx_Spt5"/>
</dbReference>
<dbReference type="SMART" id="SM00738">
    <property type="entry name" value="NGN"/>
    <property type="match status" value="1"/>
</dbReference>
<dbReference type="FunFam" id="2.30.30.30:FF:000043">
    <property type="entry name" value="Transcription elongation factor SPT5"/>
    <property type="match status" value="1"/>
</dbReference>
<dbReference type="GO" id="GO:0006357">
    <property type="term" value="P:regulation of transcription by RNA polymerase II"/>
    <property type="evidence" value="ECO:0007669"/>
    <property type="project" value="InterPro"/>
</dbReference>
<comment type="similarity">
    <text evidence="2 10">Belongs to the SPT5 family.</text>
</comment>
<dbReference type="GO" id="GO:0006368">
    <property type="term" value="P:transcription elongation by RNA polymerase II"/>
    <property type="evidence" value="ECO:0007669"/>
    <property type="project" value="TreeGrafter"/>
</dbReference>
<evidence type="ECO:0000259" key="12">
    <source>
        <dbReference type="SMART" id="SM00738"/>
    </source>
</evidence>
<dbReference type="GO" id="GO:0032784">
    <property type="term" value="P:regulation of DNA-templated transcription elongation"/>
    <property type="evidence" value="ECO:0007669"/>
    <property type="project" value="InterPro"/>
</dbReference>
<feature type="domain" description="KOW" evidence="13">
    <location>
        <begin position="371"/>
        <end position="398"/>
    </location>
</feature>
<dbReference type="InterPro" id="IPR041977">
    <property type="entry name" value="KOW_Spt5_4"/>
</dbReference>
<dbReference type="Pfam" id="PF03439">
    <property type="entry name" value="Spt5-NGN"/>
    <property type="match status" value="1"/>
</dbReference>
<dbReference type="InterPro" id="IPR041978">
    <property type="entry name" value="KOW_Spt5_5"/>
</dbReference>
<evidence type="ECO:0000256" key="7">
    <source>
        <dbReference type="ARBA" id="ARBA00023163"/>
    </source>
</evidence>
<dbReference type="Pfam" id="PF23290">
    <property type="entry name" value="KOW5_SPT5"/>
    <property type="match status" value="2"/>
</dbReference>
<evidence type="ECO:0000256" key="2">
    <source>
        <dbReference type="ARBA" id="ARBA00006956"/>
    </source>
</evidence>
<dbReference type="PANTHER" id="PTHR11125">
    <property type="entry name" value="SUPPRESSOR OF TY 5"/>
    <property type="match status" value="1"/>
</dbReference>
<comment type="subcellular location">
    <subcellularLocation>
        <location evidence="1 10">Nucleus</location>
    </subcellularLocation>
</comment>
<dbReference type="GO" id="GO:0032044">
    <property type="term" value="C:DSIF complex"/>
    <property type="evidence" value="ECO:0007669"/>
    <property type="project" value="TreeGrafter"/>
</dbReference>
<evidence type="ECO:0000256" key="4">
    <source>
        <dbReference type="ARBA" id="ARBA00022737"/>
    </source>
</evidence>
<dbReference type="GO" id="GO:0006412">
    <property type="term" value="P:translation"/>
    <property type="evidence" value="ECO:0007669"/>
    <property type="project" value="InterPro"/>
</dbReference>
<proteinExistence type="inferred from homology"/>
<feature type="domain" description="KOW" evidence="13">
    <location>
        <begin position="319"/>
        <end position="346"/>
    </location>
</feature>
<dbReference type="CDD" id="cd09888">
    <property type="entry name" value="NGN_Euk"/>
    <property type="match status" value="1"/>
</dbReference>
<feature type="domain" description="NusG-like N-terminal" evidence="12">
    <location>
        <begin position="75"/>
        <end position="162"/>
    </location>
</feature>
<evidence type="ECO:0000256" key="8">
    <source>
        <dbReference type="ARBA" id="ARBA00023242"/>
    </source>
</evidence>
<feature type="region of interest" description="Disordered" evidence="11">
    <location>
        <begin position="760"/>
        <end position="792"/>
    </location>
</feature>
<dbReference type="STRING" id="35608.A0A2U1LLS8"/>
<dbReference type="OrthoDB" id="28901at2759"/>
<dbReference type="PANTHER" id="PTHR11125:SF7">
    <property type="entry name" value="TRANSCRIPTION ELONGATION FACTOR SPT5"/>
    <property type="match status" value="1"/>
</dbReference>
<feature type="compositionally biased region" description="Acidic residues" evidence="11">
    <location>
        <begin position="8"/>
        <end position="29"/>
    </location>
</feature>
<keyword evidence="4" id="KW-0677">Repeat</keyword>
<dbReference type="InterPro" id="IPR041976">
    <property type="entry name" value="KOW_Spt5_3"/>
</dbReference>
<sequence>MPQRRDEYDPENVEDEDQVDAIDEDEDDYGTSRGGFIVNERDDHDAEDARRMRYPNLLTHEDEQEDQALLPSVRDPKLWMVKCAIGHEREVALCLMKKCIDKAAEMKIRSAIALDHLKNYIYIEADKEAHVREACKGMRYIFTGSKILLVPIKEMTDVLSVESKAIDISRDTWVRMKLGTYKGDLAKVVDVDNVRQRVTVKLIPRIDLQALANKLEGREVQKKKTFTPPPRFMNVDVARDMNIRVERRRDKKTGDYFENINGMMFKDGFLYKTVSIKSIRTQNIQPSFDELVKFQQPNEDGDGDIESLSTLFANRKKGHFMKGDRVIIIKGDLKNLKGCVEKVEESTVHIKPNATDLPKTLAVSERDLCKYFEPGNHVKVVSGAQEGVTGMVISVEGHLVNIVSDTTKEALRVFSDNVVESSEVTSGITKIGDFELHDLVQLDNSNFGVIIRVDNEAFQVLKGVADRAEVQLVRLRDIKYKIDRKASAQDRYKNTVSAKDVVKVIDGPCKASSTGRQGSVEHIYRGILVIYDRHHMEHAGFICTKSQSCILVGGSRASGDRNGNPLASTVAQLRIPSRFPNFPGRSPARGVPPPSGGRHIGGGRGRDSLAGTSVKIRLGPWKGYKGRVVDASGTTVRIELESQMKVVTDRAEVELVRLRDIKYKIDRKASAQDRYKNTVSVKDVVKVIDGPCKASSTGRQGSVEHIYRGILVIYDRHHMEHAGFICTKSQSCILVGGSRANGDRNGNPLASTVAQLRTPSRFPNFPGRSPARGVPPPSGGRHIGGGRGRDSLAGTSVKIRLGPWKGYKGRVVDASGTTVRIELESQMKVVTVDRTHISDIVNATTTTPYRDTHRYGSGSETPMHPSRTPLHPYMTPMRDSGATPVHDGMRTPMRDRAWNPYTPMSPPGTPMQPSRTPLHPYMTPMRDSGATPVHDGMRTPMRDRAWNPYTPMSPPGGTCIVAFLKEEAKW</sequence>
<dbReference type="EMBL" id="PKPP01008720">
    <property type="protein sequence ID" value="PWA49944.1"/>
    <property type="molecule type" value="Genomic_DNA"/>
</dbReference>
<keyword evidence="8 10" id="KW-0539">Nucleus</keyword>
<evidence type="ECO:0000256" key="9">
    <source>
        <dbReference type="ARBA" id="ARBA00056652"/>
    </source>
</evidence>
<dbReference type="CDD" id="cd06082">
    <property type="entry name" value="KOW_Spt5_2"/>
    <property type="match status" value="1"/>
</dbReference>
<evidence type="ECO:0000256" key="6">
    <source>
        <dbReference type="ARBA" id="ARBA00023159"/>
    </source>
</evidence>
<dbReference type="CDD" id="cd06081">
    <property type="entry name" value="KOW_Spt5_1"/>
    <property type="match status" value="1"/>
</dbReference>
<comment type="caution">
    <text evidence="14">The sequence shown here is derived from an EMBL/GenBank/DDBJ whole genome shotgun (WGS) entry which is preliminary data.</text>
</comment>